<gene>
    <name evidence="2" type="ORF">SAMN05443248_4425</name>
</gene>
<dbReference type="AlphaFoldDB" id="A0A1M5RZR2"/>
<organism evidence="2 3">
    <name type="scientific">Bradyrhizobium erythrophlei</name>
    <dbReference type="NCBI Taxonomy" id="1437360"/>
    <lineage>
        <taxon>Bacteria</taxon>
        <taxon>Pseudomonadati</taxon>
        <taxon>Pseudomonadota</taxon>
        <taxon>Alphaproteobacteria</taxon>
        <taxon>Hyphomicrobiales</taxon>
        <taxon>Nitrobacteraceae</taxon>
        <taxon>Bradyrhizobium</taxon>
    </lineage>
</organism>
<reference evidence="2 3" key="1">
    <citation type="submission" date="2016-11" db="EMBL/GenBank/DDBJ databases">
        <authorList>
            <person name="Jaros S."/>
            <person name="Januszkiewicz K."/>
            <person name="Wedrychowicz H."/>
        </authorList>
    </citation>
    <scope>NUCLEOTIDE SEQUENCE [LARGE SCALE GENOMIC DNA]</scope>
    <source>
        <strain evidence="2 3">GAS138</strain>
    </source>
</reference>
<feature type="region of interest" description="Disordered" evidence="1">
    <location>
        <begin position="1"/>
        <end position="59"/>
    </location>
</feature>
<sequence>MANNKNPNEKLPGEKAPGKHHYNPGNMSGKTVKTAEERSEKKNDGDKLQSRDEASKEHS</sequence>
<evidence type="ECO:0000313" key="2">
    <source>
        <dbReference type="EMBL" id="SHH31674.1"/>
    </source>
</evidence>
<evidence type="ECO:0000313" key="3">
    <source>
        <dbReference type="Proteomes" id="UP000189796"/>
    </source>
</evidence>
<feature type="compositionally biased region" description="Basic and acidic residues" evidence="1">
    <location>
        <begin position="33"/>
        <end position="59"/>
    </location>
</feature>
<evidence type="ECO:0000256" key="1">
    <source>
        <dbReference type="SAM" id="MobiDB-lite"/>
    </source>
</evidence>
<protein>
    <submittedName>
        <fullName evidence="2">Uncharacterized protein</fullName>
    </submittedName>
</protein>
<feature type="compositionally biased region" description="Basic and acidic residues" evidence="1">
    <location>
        <begin position="7"/>
        <end position="17"/>
    </location>
</feature>
<dbReference type="OrthoDB" id="8249393at2"/>
<accession>A0A1M5RZR2</accession>
<name>A0A1M5RZR2_9BRAD</name>
<dbReference type="Proteomes" id="UP000189796">
    <property type="component" value="Chromosome I"/>
</dbReference>
<dbReference type="RefSeq" id="WP_079603223.1">
    <property type="nucleotide sequence ID" value="NZ_LT670817.1"/>
</dbReference>
<dbReference type="EMBL" id="LT670817">
    <property type="protein sequence ID" value="SHH31674.1"/>
    <property type="molecule type" value="Genomic_DNA"/>
</dbReference>
<proteinExistence type="predicted"/>